<accession>A0A6J4L4G6</accession>
<sequence>GGRDRTARARRVPRRGVPVHRLLHRAGRDGRSAPAGPGVRRGRRQCPPPRHGSRLRRHPLRARPSRPPGQQECTRVAAGPPPGARPRPRPVARQPAAGHV</sequence>
<organism evidence="2">
    <name type="scientific">uncultured Nocardioidaceae bacterium</name>
    <dbReference type="NCBI Taxonomy" id="253824"/>
    <lineage>
        <taxon>Bacteria</taxon>
        <taxon>Bacillati</taxon>
        <taxon>Actinomycetota</taxon>
        <taxon>Actinomycetes</taxon>
        <taxon>Propionibacteriales</taxon>
        <taxon>Nocardioidaceae</taxon>
        <taxon>environmental samples</taxon>
    </lineage>
</organism>
<gene>
    <name evidence="2" type="ORF">AVDCRST_MAG36-376</name>
</gene>
<feature type="compositionally biased region" description="Basic residues" evidence="1">
    <location>
        <begin position="51"/>
        <end position="64"/>
    </location>
</feature>
<feature type="non-terminal residue" evidence="2">
    <location>
        <position position="100"/>
    </location>
</feature>
<feature type="compositionally biased region" description="Low complexity" evidence="1">
    <location>
        <begin position="91"/>
        <end position="100"/>
    </location>
</feature>
<reference evidence="2" key="1">
    <citation type="submission" date="2020-02" db="EMBL/GenBank/DDBJ databases">
        <authorList>
            <person name="Meier V. D."/>
        </authorList>
    </citation>
    <scope>NUCLEOTIDE SEQUENCE</scope>
    <source>
        <strain evidence="2">AVDCRST_MAG36</strain>
    </source>
</reference>
<evidence type="ECO:0000256" key="1">
    <source>
        <dbReference type="SAM" id="MobiDB-lite"/>
    </source>
</evidence>
<feature type="compositionally biased region" description="Basic residues" evidence="1">
    <location>
        <begin position="8"/>
        <end position="25"/>
    </location>
</feature>
<feature type="region of interest" description="Disordered" evidence="1">
    <location>
        <begin position="1"/>
        <end position="100"/>
    </location>
</feature>
<evidence type="ECO:0000313" key="2">
    <source>
        <dbReference type="EMBL" id="CAA9322652.1"/>
    </source>
</evidence>
<dbReference type="EMBL" id="CADCUH010000028">
    <property type="protein sequence ID" value="CAA9322652.1"/>
    <property type="molecule type" value="Genomic_DNA"/>
</dbReference>
<dbReference type="AlphaFoldDB" id="A0A6J4L4G6"/>
<name>A0A6J4L4G6_9ACTN</name>
<feature type="non-terminal residue" evidence="2">
    <location>
        <position position="1"/>
    </location>
</feature>
<proteinExistence type="predicted"/>
<protein>
    <submittedName>
        <fullName evidence="2">Uncharacterized protein</fullName>
    </submittedName>
</protein>